<dbReference type="GO" id="GO:0042802">
    <property type="term" value="F:identical protein binding"/>
    <property type="evidence" value="ECO:0007669"/>
    <property type="project" value="TreeGrafter"/>
</dbReference>
<evidence type="ECO:0000256" key="4">
    <source>
        <dbReference type="ARBA" id="ARBA00022898"/>
    </source>
</evidence>
<dbReference type="EMBL" id="BART01030396">
    <property type="protein sequence ID" value="GAH16889.1"/>
    <property type="molecule type" value="Genomic_DNA"/>
</dbReference>
<proteinExistence type="predicted"/>
<dbReference type="AlphaFoldDB" id="X1EIE2"/>
<keyword evidence="3" id="KW-0808">Transferase</keyword>
<evidence type="ECO:0000256" key="3">
    <source>
        <dbReference type="ARBA" id="ARBA00022679"/>
    </source>
</evidence>
<dbReference type="InterPro" id="IPR015424">
    <property type="entry name" value="PyrdxlP-dep_Trfase"/>
</dbReference>
<name>X1EIE2_9ZZZZ</name>
<comment type="cofactor">
    <cofactor evidence="1">
        <name>pyridoxal 5'-phosphate</name>
        <dbReference type="ChEBI" id="CHEBI:597326"/>
    </cofactor>
</comment>
<evidence type="ECO:0008006" key="6">
    <source>
        <dbReference type="Google" id="ProtNLM"/>
    </source>
</evidence>
<gene>
    <name evidence="5" type="ORF">S01H4_53089</name>
</gene>
<evidence type="ECO:0000313" key="5">
    <source>
        <dbReference type="EMBL" id="GAH16889.1"/>
    </source>
</evidence>
<organism evidence="5">
    <name type="scientific">marine sediment metagenome</name>
    <dbReference type="NCBI Taxonomy" id="412755"/>
    <lineage>
        <taxon>unclassified sequences</taxon>
        <taxon>metagenomes</taxon>
        <taxon>ecological metagenomes</taxon>
    </lineage>
</organism>
<reference evidence="5" key="1">
    <citation type="journal article" date="2014" name="Front. Microbiol.">
        <title>High frequency of phylogenetically diverse reductive dehalogenase-homologous genes in deep subseafloor sedimentary metagenomes.</title>
        <authorList>
            <person name="Kawai M."/>
            <person name="Futagami T."/>
            <person name="Toyoda A."/>
            <person name="Takaki Y."/>
            <person name="Nishi S."/>
            <person name="Hori S."/>
            <person name="Arai W."/>
            <person name="Tsubouchi T."/>
            <person name="Morono Y."/>
            <person name="Uchiyama I."/>
            <person name="Ito T."/>
            <person name="Fujiyama A."/>
            <person name="Inagaki F."/>
            <person name="Takami H."/>
        </authorList>
    </citation>
    <scope>NUCLEOTIDE SEQUENCE</scope>
    <source>
        <strain evidence="5">Expedition CK06-06</strain>
    </source>
</reference>
<dbReference type="InterPro" id="IPR005814">
    <property type="entry name" value="Aminotrans_3"/>
</dbReference>
<keyword evidence="2" id="KW-0032">Aminotransferase</keyword>
<dbReference type="Gene3D" id="3.90.1150.10">
    <property type="entry name" value="Aspartate Aminotransferase, domain 1"/>
    <property type="match status" value="1"/>
</dbReference>
<sequence>MALRQEHVPPGPFNITPIFVKRAKGAIIEDVEGKEYIDFAGGIGVENVGHCAEEVVAAIKEQAEQFIHTCFHVVMYEPYVELAKRLNEITPGDFPKKTMFVNSGAEAVENAVKIARYATKRPAIIAFQNAFHGRTYMAMTLTSQVKPYKWGFGPFCPEVYRMPYAYCYRCPFGLEYPECEIHCADYLEDFF</sequence>
<keyword evidence="4" id="KW-0663">Pyridoxal phosphate</keyword>
<accession>X1EIE2</accession>
<protein>
    <recommendedName>
        <fullName evidence="6">4-aminobutyrate--2-oxoglutarate transaminase</fullName>
    </recommendedName>
</protein>
<evidence type="ECO:0000256" key="2">
    <source>
        <dbReference type="ARBA" id="ARBA00022576"/>
    </source>
</evidence>
<dbReference type="InterPro" id="IPR015421">
    <property type="entry name" value="PyrdxlP-dep_Trfase_major"/>
</dbReference>
<dbReference type="GO" id="GO:0008483">
    <property type="term" value="F:transaminase activity"/>
    <property type="evidence" value="ECO:0007669"/>
    <property type="project" value="UniProtKB-KW"/>
</dbReference>
<dbReference type="Gene3D" id="3.40.640.10">
    <property type="entry name" value="Type I PLP-dependent aspartate aminotransferase-like (Major domain)"/>
    <property type="match status" value="1"/>
</dbReference>
<feature type="non-terminal residue" evidence="5">
    <location>
        <position position="191"/>
    </location>
</feature>
<dbReference type="Pfam" id="PF00202">
    <property type="entry name" value="Aminotran_3"/>
    <property type="match status" value="1"/>
</dbReference>
<evidence type="ECO:0000256" key="1">
    <source>
        <dbReference type="ARBA" id="ARBA00001933"/>
    </source>
</evidence>
<dbReference type="PANTHER" id="PTHR11986:SF79">
    <property type="entry name" value="ACETYLORNITHINE AMINOTRANSFERASE, MITOCHONDRIAL"/>
    <property type="match status" value="1"/>
</dbReference>
<dbReference type="GO" id="GO:0030170">
    <property type="term" value="F:pyridoxal phosphate binding"/>
    <property type="evidence" value="ECO:0007669"/>
    <property type="project" value="InterPro"/>
</dbReference>
<dbReference type="InterPro" id="IPR050103">
    <property type="entry name" value="Class-III_PLP-dep_AT"/>
</dbReference>
<dbReference type="PANTHER" id="PTHR11986">
    <property type="entry name" value="AMINOTRANSFERASE CLASS III"/>
    <property type="match status" value="1"/>
</dbReference>
<comment type="caution">
    <text evidence="5">The sequence shown here is derived from an EMBL/GenBank/DDBJ whole genome shotgun (WGS) entry which is preliminary data.</text>
</comment>
<dbReference type="SUPFAM" id="SSF53383">
    <property type="entry name" value="PLP-dependent transferases"/>
    <property type="match status" value="1"/>
</dbReference>
<dbReference type="InterPro" id="IPR015422">
    <property type="entry name" value="PyrdxlP-dep_Trfase_small"/>
</dbReference>